<name>A0ABU4VI79_9ACTN</name>
<evidence type="ECO:0000256" key="5">
    <source>
        <dbReference type="ARBA" id="ARBA00022723"/>
    </source>
</evidence>
<evidence type="ECO:0000256" key="8">
    <source>
        <dbReference type="ARBA" id="ARBA00022833"/>
    </source>
</evidence>
<dbReference type="InterPro" id="IPR023091">
    <property type="entry name" value="MetalPrtase_cat_dom_sf_prd"/>
</dbReference>
<keyword evidence="7 9" id="KW-0378">Hydrolase</keyword>
<evidence type="ECO:0000256" key="1">
    <source>
        <dbReference type="ARBA" id="ARBA00010875"/>
    </source>
</evidence>
<accession>A0ABU4VI79</accession>
<dbReference type="HAMAP" id="MF_00009">
    <property type="entry name" value="Endoribonucl_YbeY"/>
    <property type="match status" value="1"/>
</dbReference>
<keyword evidence="4 9" id="KW-0540">Nuclease</keyword>
<dbReference type="SUPFAM" id="SSF55486">
    <property type="entry name" value="Metalloproteases ('zincins'), catalytic domain"/>
    <property type="match status" value="1"/>
</dbReference>
<organism evidence="10 11">
    <name type="scientific">Patulibacter brassicae</name>
    <dbReference type="NCBI Taxonomy" id="1705717"/>
    <lineage>
        <taxon>Bacteria</taxon>
        <taxon>Bacillati</taxon>
        <taxon>Actinomycetota</taxon>
        <taxon>Thermoleophilia</taxon>
        <taxon>Solirubrobacterales</taxon>
        <taxon>Patulibacteraceae</taxon>
        <taxon>Patulibacter</taxon>
    </lineage>
</organism>
<comment type="function">
    <text evidence="9">Single strand-specific metallo-endoribonuclease involved in late-stage 70S ribosome quality control and in maturation of the 3' terminus of the 16S rRNA.</text>
</comment>
<dbReference type="Proteomes" id="UP001277761">
    <property type="component" value="Unassembled WGS sequence"/>
</dbReference>
<dbReference type="EC" id="3.1.-.-" evidence="9"/>
<feature type="binding site" evidence="9">
    <location>
        <position position="114"/>
    </location>
    <ligand>
        <name>Zn(2+)</name>
        <dbReference type="ChEBI" id="CHEBI:29105"/>
        <note>catalytic</note>
    </ligand>
</feature>
<keyword evidence="6 9" id="KW-0255">Endonuclease</keyword>
<dbReference type="InterPro" id="IPR020549">
    <property type="entry name" value="YbeY_CS"/>
</dbReference>
<dbReference type="Pfam" id="PF02130">
    <property type="entry name" value="YbeY"/>
    <property type="match status" value="1"/>
</dbReference>
<dbReference type="PROSITE" id="PS01306">
    <property type="entry name" value="UPF0054"/>
    <property type="match status" value="1"/>
</dbReference>
<dbReference type="NCBIfam" id="TIGR00043">
    <property type="entry name" value="rRNA maturation RNase YbeY"/>
    <property type="match status" value="1"/>
</dbReference>
<keyword evidence="11" id="KW-1185">Reference proteome</keyword>
<evidence type="ECO:0000256" key="3">
    <source>
        <dbReference type="ARBA" id="ARBA00022552"/>
    </source>
</evidence>
<comment type="cofactor">
    <cofactor evidence="9">
        <name>Zn(2+)</name>
        <dbReference type="ChEBI" id="CHEBI:29105"/>
    </cofactor>
    <text evidence="9">Binds 1 zinc ion.</text>
</comment>
<dbReference type="Gene3D" id="3.40.390.30">
    <property type="entry name" value="Metalloproteases ('zincins'), catalytic domain"/>
    <property type="match status" value="1"/>
</dbReference>
<proteinExistence type="inferred from homology"/>
<protein>
    <recommendedName>
        <fullName evidence="9">Endoribonuclease YbeY</fullName>
        <ecNumber evidence="9">3.1.-.-</ecNumber>
    </recommendedName>
</protein>
<keyword evidence="5 9" id="KW-0479">Metal-binding</keyword>
<comment type="similarity">
    <text evidence="1 9">Belongs to the endoribonuclease YbeY family.</text>
</comment>
<evidence type="ECO:0000313" key="11">
    <source>
        <dbReference type="Proteomes" id="UP001277761"/>
    </source>
</evidence>
<evidence type="ECO:0000256" key="7">
    <source>
        <dbReference type="ARBA" id="ARBA00022801"/>
    </source>
</evidence>
<sequence length="142" mass="15026">MSDERIEIELTLERAGGEDVPAGLPTGEDLRRLVETAAAAAGVHDGHLAISIVDAGAIHLLNREHRGKDAPTDVLSFPIDGAGPVFGPREIGDVVICPEHTVDLREAVVHGVLHLVGFDHEVDDGEMLAVQAQILSWLPAPA</sequence>
<keyword evidence="2 9" id="KW-0690">Ribosome biogenesis</keyword>
<dbReference type="RefSeq" id="WP_319952763.1">
    <property type="nucleotide sequence ID" value="NZ_JAXAVX010000001.1"/>
</dbReference>
<feature type="binding site" evidence="9">
    <location>
        <position position="110"/>
    </location>
    <ligand>
        <name>Zn(2+)</name>
        <dbReference type="ChEBI" id="CHEBI:29105"/>
        <note>catalytic</note>
    </ligand>
</feature>
<evidence type="ECO:0000256" key="6">
    <source>
        <dbReference type="ARBA" id="ARBA00022759"/>
    </source>
</evidence>
<feature type="binding site" evidence="9">
    <location>
        <position position="120"/>
    </location>
    <ligand>
        <name>Zn(2+)</name>
        <dbReference type="ChEBI" id="CHEBI:29105"/>
        <note>catalytic</note>
    </ligand>
</feature>
<keyword evidence="8 9" id="KW-0862">Zinc</keyword>
<dbReference type="InterPro" id="IPR002036">
    <property type="entry name" value="YbeY"/>
</dbReference>
<dbReference type="PANTHER" id="PTHR46986">
    <property type="entry name" value="ENDORIBONUCLEASE YBEY, CHLOROPLASTIC"/>
    <property type="match status" value="1"/>
</dbReference>
<reference evidence="10 11" key="1">
    <citation type="submission" date="2023-11" db="EMBL/GenBank/DDBJ databases">
        <authorList>
            <person name="Xu M."/>
            <person name="Jiang T."/>
        </authorList>
    </citation>
    <scope>NUCLEOTIDE SEQUENCE [LARGE SCALE GENOMIC DNA]</scope>
    <source>
        <strain evidence="10 11">SD</strain>
    </source>
</reference>
<evidence type="ECO:0000256" key="4">
    <source>
        <dbReference type="ARBA" id="ARBA00022722"/>
    </source>
</evidence>
<evidence type="ECO:0000256" key="2">
    <source>
        <dbReference type="ARBA" id="ARBA00022517"/>
    </source>
</evidence>
<evidence type="ECO:0000313" key="10">
    <source>
        <dbReference type="EMBL" id="MDX8150618.1"/>
    </source>
</evidence>
<gene>
    <name evidence="9 10" type="primary">ybeY</name>
    <name evidence="10" type="ORF">SK069_03350</name>
</gene>
<dbReference type="EMBL" id="JAXAVX010000001">
    <property type="protein sequence ID" value="MDX8150618.1"/>
    <property type="molecule type" value="Genomic_DNA"/>
</dbReference>
<comment type="subcellular location">
    <subcellularLocation>
        <location evidence="9">Cytoplasm</location>
    </subcellularLocation>
</comment>
<comment type="caution">
    <text evidence="10">The sequence shown here is derived from an EMBL/GenBank/DDBJ whole genome shotgun (WGS) entry which is preliminary data.</text>
</comment>
<evidence type="ECO:0000256" key="9">
    <source>
        <dbReference type="HAMAP-Rule" id="MF_00009"/>
    </source>
</evidence>
<keyword evidence="3 9" id="KW-0698">rRNA processing</keyword>
<keyword evidence="9" id="KW-0963">Cytoplasm</keyword>
<dbReference type="PANTHER" id="PTHR46986:SF1">
    <property type="entry name" value="ENDORIBONUCLEASE YBEY, CHLOROPLASTIC"/>
    <property type="match status" value="1"/>
</dbReference>